<dbReference type="GO" id="GO:0005634">
    <property type="term" value="C:nucleus"/>
    <property type="evidence" value="ECO:0007669"/>
    <property type="project" value="TreeGrafter"/>
</dbReference>
<dbReference type="InterPro" id="IPR009210">
    <property type="entry name" value="ASCC1"/>
</dbReference>
<feature type="domain" description="A-kinase anchor protein 7-like phosphoesterase" evidence="2">
    <location>
        <begin position="37"/>
        <end position="283"/>
    </location>
</feature>
<protein>
    <recommendedName>
        <fullName evidence="2">A-kinase anchor protein 7-like phosphoesterase domain-containing protein</fullName>
    </recommendedName>
</protein>
<dbReference type="Proteomes" id="UP000294933">
    <property type="component" value="Unassembled WGS sequence"/>
</dbReference>
<dbReference type="VEuPathDB" id="FungiDB:BD410DRAFT_792407"/>
<gene>
    <name evidence="3" type="ORF">BD410DRAFT_792407</name>
</gene>
<evidence type="ECO:0000313" key="4">
    <source>
        <dbReference type="Proteomes" id="UP000294933"/>
    </source>
</evidence>
<sequence>MPRRGSRSNFQQDANSEEKTKMRNLSYAKPTRKPPLTHFLSIPLGHNAALCERLSTLTSDLLNASPSIPGLDPTIVVPGIRLHLTLGVMCLSDDMRNEPETSSVAQDAQNATLQNAITLLECIRPRLMSLMENKPRRVSFQRLDIMSPNRGDLEKAHIMWIGPDVESEEGKRLQDFCELIHKEFFQAGLVVDEQRPLKLHCTVLNTKYRKPYRQKGTPFSFSAVLSSAAVSKLSYPGGSEGTVVPATKGPLAVEFGSWPVEEIQICAMQGKGPDGQYIRVGGISLTS</sequence>
<accession>A0A4Y7PX24</accession>
<evidence type="ECO:0000256" key="1">
    <source>
        <dbReference type="SAM" id="MobiDB-lite"/>
    </source>
</evidence>
<proteinExistence type="predicted"/>
<dbReference type="PANTHER" id="PTHR13360:SF1">
    <property type="entry name" value="ACTIVATING SIGNAL COINTEGRATOR 1 COMPLEX SUBUNIT 1"/>
    <property type="match status" value="1"/>
</dbReference>
<feature type="region of interest" description="Disordered" evidence="1">
    <location>
        <begin position="1"/>
        <end position="31"/>
    </location>
</feature>
<name>A0A4Y7PX24_9AGAM</name>
<organism evidence="3 4">
    <name type="scientific">Rickenella mellea</name>
    <dbReference type="NCBI Taxonomy" id="50990"/>
    <lineage>
        <taxon>Eukaryota</taxon>
        <taxon>Fungi</taxon>
        <taxon>Dikarya</taxon>
        <taxon>Basidiomycota</taxon>
        <taxon>Agaricomycotina</taxon>
        <taxon>Agaricomycetes</taxon>
        <taxon>Hymenochaetales</taxon>
        <taxon>Rickenellaceae</taxon>
        <taxon>Rickenella</taxon>
    </lineage>
</organism>
<evidence type="ECO:0000259" key="2">
    <source>
        <dbReference type="Pfam" id="PF10469"/>
    </source>
</evidence>
<dbReference type="Gene3D" id="3.90.1140.10">
    <property type="entry name" value="Cyclic phosphodiesterase"/>
    <property type="match status" value="1"/>
</dbReference>
<dbReference type="AlphaFoldDB" id="A0A4Y7PX24"/>
<keyword evidence="4" id="KW-1185">Reference proteome</keyword>
<dbReference type="Pfam" id="PF10469">
    <property type="entry name" value="AKAP7_NLS"/>
    <property type="match status" value="1"/>
</dbReference>
<dbReference type="EMBL" id="ML170199">
    <property type="protein sequence ID" value="TDL19159.1"/>
    <property type="molecule type" value="Genomic_DNA"/>
</dbReference>
<evidence type="ECO:0000313" key="3">
    <source>
        <dbReference type="EMBL" id="TDL19159.1"/>
    </source>
</evidence>
<dbReference type="InterPro" id="IPR019510">
    <property type="entry name" value="AKAP7-like_phosphoesterase"/>
</dbReference>
<reference evidence="3 4" key="1">
    <citation type="submission" date="2018-06" db="EMBL/GenBank/DDBJ databases">
        <title>A transcriptomic atlas of mushroom development highlights an independent origin of complex multicellularity.</title>
        <authorList>
            <consortium name="DOE Joint Genome Institute"/>
            <person name="Krizsan K."/>
            <person name="Almasi E."/>
            <person name="Merenyi Z."/>
            <person name="Sahu N."/>
            <person name="Viragh M."/>
            <person name="Koszo T."/>
            <person name="Mondo S."/>
            <person name="Kiss B."/>
            <person name="Balint B."/>
            <person name="Kues U."/>
            <person name="Barry K."/>
            <person name="Hegedus J.C."/>
            <person name="Henrissat B."/>
            <person name="Johnson J."/>
            <person name="Lipzen A."/>
            <person name="Ohm R."/>
            <person name="Nagy I."/>
            <person name="Pangilinan J."/>
            <person name="Yan J."/>
            <person name="Xiong Y."/>
            <person name="Grigoriev I.V."/>
            <person name="Hibbett D.S."/>
            <person name="Nagy L.G."/>
        </authorList>
    </citation>
    <scope>NUCLEOTIDE SEQUENCE [LARGE SCALE GENOMIC DNA]</scope>
    <source>
        <strain evidence="3 4">SZMC22713</strain>
    </source>
</reference>
<dbReference type="GO" id="GO:0006307">
    <property type="term" value="P:DNA alkylation repair"/>
    <property type="evidence" value="ECO:0007669"/>
    <property type="project" value="InterPro"/>
</dbReference>
<dbReference type="GO" id="GO:0006355">
    <property type="term" value="P:regulation of DNA-templated transcription"/>
    <property type="evidence" value="ECO:0007669"/>
    <property type="project" value="TreeGrafter"/>
</dbReference>
<dbReference type="OrthoDB" id="277832at2759"/>
<dbReference type="STRING" id="50990.A0A4Y7PX24"/>
<dbReference type="PANTHER" id="PTHR13360">
    <property type="entry name" value="ACTIVATING SIGNAL COINTEGRATOR 1 COMPLEX SUBUNIT 1"/>
    <property type="match status" value="1"/>
</dbReference>